<dbReference type="HAMAP" id="MF_00376">
    <property type="entry name" value="Dephospho_CoA_kinase"/>
    <property type="match status" value="1"/>
</dbReference>
<dbReference type="Gene3D" id="3.40.50.300">
    <property type="entry name" value="P-loop containing nucleotide triphosphate hydrolases"/>
    <property type="match status" value="1"/>
</dbReference>
<evidence type="ECO:0000256" key="3">
    <source>
        <dbReference type="ARBA" id="ARBA00022840"/>
    </source>
</evidence>
<keyword evidence="4 5" id="KW-0173">Coenzyme A biosynthesis</keyword>
<keyword evidence="2 5" id="KW-0547">Nucleotide-binding</keyword>
<name>A0ABS5D4D8_9FLAO</name>
<dbReference type="InterPro" id="IPR001977">
    <property type="entry name" value="Depp_CoAkinase"/>
</dbReference>
<comment type="caution">
    <text evidence="7">The sequence shown here is derived from an EMBL/GenBank/DDBJ whole genome shotgun (WGS) entry which is preliminary data.</text>
</comment>
<dbReference type="PANTHER" id="PTHR10695:SF46">
    <property type="entry name" value="BIFUNCTIONAL COENZYME A SYNTHASE-RELATED"/>
    <property type="match status" value="1"/>
</dbReference>
<dbReference type="Proteomes" id="UP000679008">
    <property type="component" value="Unassembled WGS sequence"/>
</dbReference>
<dbReference type="InterPro" id="IPR027417">
    <property type="entry name" value="P-loop_NTPase"/>
</dbReference>
<proteinExistence type="inferred from homology"/>
<reference evidence="7 8" key="1">
    <citation type="submission" date="2021-04" db="EMBL/GenBank/DDBJ databases">
        <title>Description of novel Flavobacterium sp. F-328.</title>
        <authorList>
            <person name="Saticioglu I.B."/>
        </authorList>
    </citation>
    <scope>NUCLEOTIDE SEQUENCE [LARGE SCALE GENOMIC DNA]</scope>
    <source>
        <strain evidence="7 8">F-328</strain>
    </source>
</reference>
<keyword evidence="5 7" id="KW-0418">Kinase</keyword>
<evidence type="ECO:0000256" key="5">
    <source>
        <dbReference type="HAMAP-Rule" id="MF_00376"/>
    </source>
</evidence>
<dbReference type="EMBL" id="JAGPXB010000007">
    <property type="protein sequence ID" value="MBQ0908884.1"/>
    <property type="molecule type" value="Genomic_DNA"/>
</dbReference>
<sequence length="198" mass="22251">MTKIIGLTGGIGSGKSTIATYFKEAGIPIYLADDAGREVMQDPSIIAAIVDVFGTSIIENGVINRQKLAAIVFNESQQLQKLNRIVHPAVKKHFDNWLLKQKHFPYVLYEAAILFESGKYKECDCVITVIASLEARIARVVERDQTTRELVLQRINAQWADDQRIPLSDFVIENDDLDLAKVQIAKILKILEIKQKQS</sequence>
<comment type="similarity">
    <text evidence="1 5">Belongs to the CoaE family.</text>
</comment>
<comment type="function">
    <text evidence="5">Catalyzes the phosphorylation of the 3'-hydroxyl group of dephosphocoenzyme A to form coenzyme A.</text>
</comment>
<protein>
    <recommendedName>
        <fullName evidence="5 6">Dephospho-CoA kinase</fullName>
        <ecNumber evidence="5 6">2.7.1.24</ecNumber>
    </recommendedName>
    <alternativeName>
        <fullName evidence="5">Dephosphocoenzyme A kinase</fullName>
    </alternativeName>
</protein>
<evidence type="ECO:0000256" key="1">
    <source>
        <dbReference type="ARBA" id="ARBA00009018"/>
    </source>
</evidence>
<evidence type="ECO:0000313" key="7">
    <source>
        <dbReference type="EMBL" id="MBQ0908884.1"/>
    </source>
</evidence>
<evidence type="ECO:0000313" key="8">
    <source>
        <dbReference type="Proteomes" id="UP000679008"/>
    </source>
</evidence>
<dbReference type="Pfam" id="PF01121">
    <property type="entry name" value="CoaE"/>
    <property type="match status" value="1"/>
</dbReference>
<organism evidence="7 8">
    <name type="scientific">Flavobacterium erciyesense</name>
    <dbReference type="NCBI Taxonomy" id="2825842"/>
    <lineage>
        <taxon>Bacteria</taxon>
        <taxon>Pseudomonadati</taxon>
        <taxon>Bacteroidota</taxon>
        <taxon>Flavobacteriia</taxon>
        <taxon>Flavobacteriales</taxon>
        <taxon>Flavobacteriaceae</taxon>
        <taxon>Flavobacterium</taxon>
    </lineage>
</organism>
<gene>
    <name evidence="5" type="primary">coaE</name>
    <name evidence="7" type="ORF">KBJ98_09240</name>
</gene>
<keyword evidence="5" id="KW-0963">Cytoplasm</keyword>
<dbReference type="NCBIfam" id="TIGR00152">
    <property type="entry name" value="dephospho-CoA kinase"/>
    <property type="match status" value="1"/>
</dbReference>
<evidence type="ECO:0000256" key="6">
    <source>
        <dbReference type="NCBIfam" id="TIGR00152"/>
    </source>
</evidence>
<dbReference type="CDD" id="cd02022">
    <property type="entry name" value="DPCK"/>
    <property type="match status" value="1"/>
</dbReference>
<keyword evidence="8" id="KW-1185">Reference proteome</keyword>
<dbReference type="PROSITE" id="PS51219">
    <property type="entry name" value="DPCK"/>
    <property type="match status" value="1"/>
</dbReference>
<dbReference type="RefSeq" id="WP_210789866.1">
    <property type="nucleotide sequence ID" value="NZ_JAGPXB010000007.1"/>
</dbReference>
<accession>A0ABS5D4D8</accession>
<keyword evidence="5 7" id="KW-0808">Transferase</keyword>
<keyword evidence="3 5" id="KW-0067">ATP-binding</keyword>
<dbReference type="SUPFAM" id="SSF52540">
    <property type="entry name" value="P-loop containing nucleoside triphosphate hydrolases"/>
    <property type="match status" value="1"/>
</dbReference>
<evidence type="ECO:0000256" key="4">
    <source>
        <dbReference type="ARBA" id="ARBA00022993"/>
    </source>
</evidence>
<dbReference type="GO" id="GO:0004140">
    <property type="term" value="F:dephospho-CoA kinase activity"/>
    <property type="evidence" value="ECO:0007669"/>
    <property type="project" value="UniProtKB-EC"/>
</dbReference>
<evidence type="ECO:0000256" key="2">
    <source>
        <dbReference type="ARBA" id="ARBA00022741"/>
    </source>
</evidence>
<comment type="subcellular location">
    <subcellularLocation>
        <location evidence="5">Cytoplasm</location>
    </subcellularLocation>
</comment>
<dbReference type="PANTHER" id="PTHR10695">
    <property type="entry name" value="DEPHOSPHO-COA KINASE-RELATED"/>
    <property type="match status" value="1"/>
</dbReference>
<comment type="pathway">
    <text evidence="5">Cofactor biosynthesis; coenzyme A biosynthesis; CoA from (R)-pantothenate: step 5/5.</text>
</comment>
<feature type="binding site" evidence="5">
    <location>
        <begin position="12"/>
        <end position="17"/>
    </location>
    <ligand>
        <name>ATP</name>
        <dbReference type="ChEBI" id="CHEBI:30616"/>
    </ligand>
</feature>
<dbReference type="EC" id="2.7.1.24" evidence="5 6"/>
<comment type="catalytic activity">
    <reaction evidence="5">
        <text>3'-dephospho-CoA + ATP = ADP + CoA + H(+)</text>
        <dbReference type="Rhea" id="RHEA:18245"/>
        <dbReference type="ChEBI" id="CHEBI:15378"/>
        <dbReference type="ChEBI" id="CHEBI:30616"/>
        <dbReference type="ChEBI" id="CHEBI:57287"/>
        <dbReference type="ChEBI" id="CHEBI:57328"/>
        <dbReference type="ChEBI" id="CHEBI:456216"/>
        <dbReference type="EC" id="2.7.1.24"/>
    </reaction>
</comment>